<organism evidence="4 5">
    <name type="scientific">Jaapia argillacea MUCL 33604</name>
    <dbReference type="NCBI Taxonomy" id="933084"/>
    <lineage>
        <taxon>Eukaryota</taxon>
        <taxon>Fungi</taxon>
        <taxon>Dikarya</taxon>
        <taxon>Basidiomycota</taxon>
        <taxon>Agaricomycotina</taxon>
        <taxon>Agaricomycetes</taxon>
        <taxon>Agaricomycetidae</taxon>
        <taxon>Jaapiales</taxon>
        <taxon>Jaapiaceae</taxon>
        <taxon>Jaapia</taxon>
    </lineage>
</organism>
<dbReference type="STRING" id="933084.A0A067QF98"/>
<evidence type="ECO:0000256" key="3">
    <source>
        <dbReference type="SAM" id="MobiDB-lite"/>
    </source>
</evidence>
<feature type="compositionally biased region" description="Polar residues" evidence="3">
    <location>
        <begin position="77"/>
        <end position="93"/>
    </location>
</feature>
<dbReference type="OrthoDB" id="282149at2759"/>
<evidence type="ECO:0000313" key="5">
    <source>
        <dbReference type="Proteomes" id="UP000027265"/>
    </source>
</evidence>
<dbReference type="PANTHER" id="PTHR28627">
    <property type="entry name" value="CYTOCHROME C OXIDASE ASSEMBLY FACTOR 5"/>
    <property type="match status" value="1"/>
</dbReference>
<evidence type="ECO:0000313" key="4">
    <source>
        <dbReference type="EMBL" id="KDQ64835.1"/>
    </source>
</evidence>
<dbReference type="FunCoup" id="A0A067QF98">
    <property type="interactions" value="164"/>
</dbReference>
<dbReference type="AlphaFoldDB" id="A0A067QF98"/>
<dbReference type="PANTHER" id="PTHR28627:SF1">
    <property type="entry name" value="CYTOCHROME C OXIDASE ASSEMBLY FACTOR 5"/>
    <property type="match status" value="1"/>
</dbReference>
<feature type="region of interest" description="Disordered" evidence="3">
    <location>
        <begin position="69"/>
        <end position="93"/>
    </location>
</feature>
<evidence type="ECO:0000256" key="2">
    <source>
        <dbReference type="ARBA" id="ARBA00023157"/>
    </source>
</evidence>
<name>A0A067QF98_9AGAM</name>
<protein>
    <recommendedName>
        <fullName evidence="6">Cytochrome c oxidase assembly factor 5</fullName>
    </recommendedName>
</protein>
<evidence type="ECO:0008006" key="6">
    <source>
        <dbReference type="Google" id="ProtNLM"/>
    </source>
</evidence>
<dbReference type="GO" id="GO:0033617">
    <property type="term" value="P:mitochondrial respiratory chain complex IV assembly"/>
    <property type="evidence" value="ECO:0007669"/>
    <property type="project" value="TreeGrafter"/>
</dbReference>
<dbReference type="PROSITE" id="PS51808">
    <property type="entry name" value="CHCH"/>
    <property type="match status" value="1"/>
</dbReference>
<keyword evidence="2" id="KW-1015">Disulfide bond</keyword>
<comment type="similarity">
    <text evidence="1">Belongs to the PET191 family.</text>
</comment>
<dbReference type="GO" id="GO:0005739">
    <property type="term" value="C:mitochondrion"/>
    <property type="evidence" value="ECO:0007669"/>
    <property type="project" value="TreeGrafter"/>
</dbReference>
<evidence type="ECO:0000256" key="1">
    <source>
        <dbReference type="ARBA" id="ARBA00007785"/>
    </source>
</evidence>
<dbReference type="Proteomes" id="UP000027265">
    <property type="component" value="Unassembled WGS sequence"/>
</dbReference>
<dbReference type="InterPro" id="IPR018793">
    <property type="entry name" value="Cyt_c_oxidase_assmbl_Pet191"/>
</dbReference>
<gene>
    <name evidence="4" type="ORF">JAAARDRAFT_28476</name>
</gene>
<reference evidence="5" key="1">
    <citation type="journal article" date="2014" name="Proc. Natl. Acad. Sci. U.S.A.">
        <title>Extensive sampling of basidiomycete genomes demonstrates inadequacy of the white-rot/brown-rot paradigm for wood decay fungi.</title>
        <authorList>
            <person name="Riley R."/>
            <person name="Salamov A.A."/>
            <person name="Brown D.W."/>
            <person name="Nagy L.G."/>
            <person name="Floudas D."/>
            <person name="Held B.W."/>
            <person name="Levasseur A."/>
            <person name="Lombard V."/>
            <person name="Morin E."/>
            <person name="Otillar R."/>
            <person name="Lindquist E.A."/>
            <person name="Sun H."/>
            <person name="LaButti K.M."/>
            <person name="Schmutz J."/>
            <person name="Jabbour D."/>
            <person name="Luo H."/>
            <person name="Baker S.E."/>
            <person name="Pisabarro A.G."/>
            <person name="Walton J.D."/>
            <person name="Blanchette R.A."/>
            <person name="Henrissat B."/>
            <person name="Martin F."/>
            <person name="Cullen D."/>
            <person name="Hibbett D.S."/>
            <person name="Grigoriev I.V."/>
        </authorList>
    </citation>
    <scope>NUCLEOTIDE SEQUENCE [LARGE SCALE GENOMIC DNA]</scope>
    <source>
        <strain evidence="5">MUCL 33604</strain>
    </source>
</reference>
<dbReference type="Pfam" id="PF10203">
    <property type="entry name" value="Pet191_N"/>
    <property type="match status" value="1"/>
</dbReference>
<dbReference type="EMBL" id="KL197709">
    <property type="protein sequence ID" value="KDQ64835.1"/>
    <property type="molecule type" value="Genomic_DNA"/>
</dbReference>
<dbReference type="HOGENOM" id="CLU_138069_3_1_1"/>
<accession>A0A067QF98</accession>
<proteinExistence type="inferred from homology"/>
<sequence>MSCEPLLAALKECLLRSDCVVKQGHLPSECLKNHSNELPEECKSLRKATYDCKRGMLDMRKRFRGNNATGAVKSIKEQNASAVEPRSSGTQDH</sequence>
<keyword evidence="5" id="KW-1185">Reference proteome</keyword>
<dbReference type="InParanoid" id="A0A067QF98"/>